<dbReference type="PANTHER" id="PTHR16146:SF46">
    <property type="entry name" value="INTELECTIN-1A-RELATED"/>
    <property type="match status" value="1"/>
</dbReference>
<keyword evidence="3" id="KW-1185">Reference proteome</keyword>
<dbReference type="Proteomes" id="UP000001593">
    <property type="component" value="Unassembled WGS sequence"/>
</dbReference>
<dbReference type="AlphaFoldDB" id="A7T1U4"/>
<evidence type="ECO:0000256" key="1">
    <source>
        <dbReference type="ARBA" id="ARBA00023157"/>
    </source>
</evidence>
<keyword evidence="1" id="KW-1015">Disulfide bond</keyword>
<dbReference type="GO" id="GO:0070492">
    <property type="term" value="F:oligosaccharide binding"/>
    <property type="evidence" value="ECO:0000318"/>
    <property type="project" value="GO_Central"/>
</dbReference>
<organism evidence="2 3">
    <name type="scientific">Nematostella vectensis</name>
    <name type="common">Starlet sea anemone</name>
    <dbReference type="NCBI Taxonomy" id="45351"/>
    <lineage>
        <taxon>Eukaryota</taxon>
        <taxon>Metazoa</taxon>
        <taxon>Cnidaria</taxon>
        <taxon>Anthozoa</taxon>
        <taxon>Hexacorallia</taxon>
        <taxon>Actiniaria</taxon>
        <taxon>Edwardsiidae</taxon>
        <taxon>Nematostella</taxon>
    </lineage>
</organism>
<dbReference type="EMBL" id="DS470161">
    <property type="protein sequence ID" value="EDO30074.1"/>
    <property type="molecule type" value="Genomic_DNA"/>
</dbReference>
<reference evidence="2 3" key="1">
    <citation type="journal article" date="2007" name="Science">
        <title>Sea anemone genome reveals ancestral eumetazoan gene repertoire and genomic organization.</title>
        <authorList>
            <person name="Putnam N.H."/>
            <person name="Srivastava M."/>
            <person name="Hellsten U."/>
            <person name="Dirks B."/>
            <person name="Chapman J."/>
            <person name="Salamov A."/>
            <person name="Terry A."/>
            <person name="Shapiro H."/>
            <person name="Lindquist E."/>
            <person name="Kapitonov V.V."/>
            <person name="Jurka J."/>
            <person name="Genikhovich G."/>
            <person name="Grigoriev I.V."/>
            <person name="Lucas S.M."/>
            <person name="Steele R.E."/>
            <person name="Finnerty J.R."/>
            <person name="Technau U."/>
            <person name="Martindale M.Q."/>
            <person name="Rokhsar D.S."/>
        </authorList>
    </citation>
    <scope>NUCLEOTIDE SEQUENCE [LARGE SCALE GENOMIC DNA]</scope>
    <source>
        <strain evidence="3">CH2 X CH6</strain>
    </source>
</reference>
<sequence length="606" mass="67576">MQFGRISWKRVVNHFDTIDRTGFEANVENGIYFPNVLSDIHPTGKMYRFLAVLCLVACGYALDLDDQYCQHQETYYTIYQVPSHNCKCTAKQTGALRYKDGNLQVCNGNEYVNVGGNAGQEAPVGTETNPGKSCRNILTKRKDAKSGMYFIKPRDVVMKTYCYMGTLCGSNGWTMVMKIDGNKNTFRYDSKYWSNKQHYNVAGATGGFNHVETKLDTYSHFPLSKLCLGLETKGKREWKEINYMAGSLYELIADGKFRETHYGRKFWKSMVPDSSLQRNCGREGFNVVKITGSDKRNGFAKVRIGIIGNQENDCHTPDSRIGFGAMGNLCGQNNDNSAGNEARCSPDNGDKTIKSFGYIFAQERQEDALLGSFDKPAKSCKEIVAARPDAKNGVYYLNLRDAPHTRVYCHMTEICGSRGWTIIMKIDGRKTTFKYESSYWKNHNVYNTESIADGLDNSDMKLHTYSKLPFEKLCLGMRVGGSLEWLPVNMGKKVDSLFSVIAPGKYVATHISKNEWRKLVPGSSLQRNCNMQGFNNNPVPSQPAAKVRIGFVANQENDCGSPDSRIGFGGSGNYCGQSSYSAGNEARCDGDNGNKSVAGYGYILAQ</sequence>
<accession>A7T1U4</accession>
<dbReference type="HOGENOM" id="CLU_450793_0_0_1"/>
<dbReference type="OMA" id="GNEARCH"/>
<evidence type="ECO:0008006" key="4">
    <source>
        <dbReference type="Google" id="ProtNLM"/>
    </source>
</evidence>
<dbReference type="InParanoid" id="A7T1U4"/>
<dbReference type="InterPro" id="IPR036056">
    <property type="entry name" value="Fibrinogen-like_C"/>
</dbReference>
<evidence type="ECO:0000313" key="3">
    <source>
        <dbReference type="Proteomes" id="UP000001593"/>
    </source>
</evidence>
<dbReference type="PANTHER" id="PTHR16146">
    <property type="entry name" value="INTELECTIN"/>
    <property type="match status" value="1"/>
</dbReference>
<name>A7T1U4_NEMVE</name>
<evidence type="ECO:0000313" key="2">
    <source>
        <dbReference type="EMBL" id="EDO30074.1"/>
    </source>
</evidence>
<proteinExistence type="predicted"/>
<gene>
    <name evidence="2" type="ORF">NEMVEDRAFT_v1g248548</name>
</gene>
<protein>
    <recommendedName>
        <fullName evidence="4">Fibrinogen C-terminal domain-containing protein</fullName>
    </recommendedName>
</protein>
<dbReference type="Gene3D" id="2.60.120.1000">
    <property type="match status" value="2"/>
</dbReference>
<dbReference type="SUPFAM" id="SSF56496">
    <property type="entry name" value="Fibrinogen C-terminal domain-like"/>
    <property type="match status" value="2"/>
</dbReference>
<dbReference type="GO" id="GO:0005615">
    <property type="term" value="C:extracellular space"/>
    <property type="evidence" value="ECO:0000318"/>
    <property type="project" value="GO_Central"/>
</dbReference>